<feature type="region of interest" description="Disordered" evidence="7">
    <location>
        <begin position="628"/>
        <end position="655"/>
    </location>
</feature>
<dbReference type="InterPro" id="IPR057044">
    <property type="entry name" value="PARP14_KH_1"/>
</dbReference>
<dbReference type="Gene3D" id="3.40.220.10">
    <property type="entry name" value="Leucine Aminopeptidase, subunit E, domain 1"/>
    <property type="match status" value="2"/>
</dbReference>
<proteinExistence type="predicted"/>
<dbReference type="Pfam" id="PF01661">
    <property type="entry name" value="Macro"/>
    <property type="match status" value="2"/>
</dbReference>
<feature type="domain" description="Macro" evidence="9">
    <location>
        <begin position="1325"/>
        <end position="1500"/>
    </location>
</feature>
<keyword evidence="11" id="KW-1185">Reference proteome</keyword>
<dbReference type="SMART" id="SM00360">
    <property type="entry name" value="RRM"/>
    <property type="match status" value="6"/>
</dbReference>
<name>A0ABD3VQ85_SINWO</name>
<comment type="caution">
    <text evidence="10">The sequence shown here is derived from an EMBL/GenBank/DDBJ whole genome shotgun (WGS) entry which is preliminary data.</text>
</comment>
<dbReference type="InterPro" id="IPR000504">
    <property type="entry name" value="RRM_dom"/>
</dbReference>
<dbReference type="CDD" id="cd00590">
    <property type="entry name" value="RRM_SF"/>
    <property type="match status" value="2"/>
</dbReference>
<evidence type="ECO:0000256" key="7">
    <source>
        <dbReference type="SAM" id="MobiDB-lite"/>
    </source>
</evidence>
<dbReference type="SUPFAM" id="SSF54928">
    <property type="entry name" value="RNA-binding domain, RBD"/>
    <property type="match status" value="3"/>
</dbReference>
<protein>
    <recommendedName>
        <fullName evidence="12">Poly [ADP-ribose] polymerase</fullName>
    </recommendedName>
</protein>
<dbReference type="PANTHER" id="PTHR14453:SF67">
    <property type="entry name" value="POLY [ADP-RIBOSE] POLYMERASE"/>
    <property type="match status" value="1"/>
</dbReference>
<accession>A0ABD3VQ85</accession>
<gene>
    <name evidence="10" type="ORF">ACJMK2_004974</name>
</gene>
<dbReference type="Gene3D" id="3.30.70.330">
    <property type="match status" value="4"/>
</dbReference>
<dbReference type="InterPro" id="IPR012677">
    <property type="entry name" value="Nucleotide-bd_a/b_plait_sf"/>
</dbReference>
<evidence type="ECO:0000256" key="3">
    <source>
        <dbReference type="ARBA" id="ARBA00022679"/>
    </source>
</evidence>
<feature type="region of interest" description="Disordered" evidence="7">
    <location>
        <begin position="91"/>
        <end position="142"/>
    </location>
</feature>
<feature type="domain" description="RRM" evidence="8">
    <location>
        <begin position="384"/>
        <end position="457"/>
    </location>
</feature>
<dbReference type="InterPro" id="IPR034464">
    <property type="entry name" value="PAR10_RRM1_2"/>
</dbReference>
<dbReference type="InterPro" id="IPR043472">
    <property type="entry name" value="Macro_dom-like"/>
</dbReference>
<feature type="compositionally biased region" description="Polar residues" evidence="7">
    <location>
        <begin position="632"/>
        <end position="646"/>
    </location>
</feature>
<evidence type="ECO:0000256" key="5">
    <source>
        <dbReference type="ARBA" id="ARBA00023242"/>
    </source>
</evidence>
<dbReference type="SMART" id="SM00506">
    <property type="entry name" value="A1pp"/>
    <property type="match status" value="2"/>
</dbReference>
<evidence type="ECO:0008006" key="12">
    <source>
        <dbReference type="Google" id="ProtNLM"/>
    </source>
</evidence>
<feature type="domain" description="RRM" evidence="8">
    <location>
        <begin position="288"/>
        <end position="364"/>
    </location>
</feature>
<sequence length="1688" mass="189093">MSNNLFDRGPFCLALEDIPQSFDTHRILEDVKEFNPQSAVAVSDNTWIVSLTTRADAENAIRARQISVVSKEEKGCTISIRACRPEEIPGLFKQTEPDDDILDNMSGGQAKDKLRQGLPNAQTNTSSDPFTTGTPPRQHNSAMQQQSFGYEPMGQKSPGSSFLPPRIGHSWAPTPPYMLHYGSLGQQPIPSHGHAPPYTAQYPGYHPSYPANPYQQGGGYYPPQYYQASAMDQSKKLTDESVRPAESRLPSQSAARSEHVDNADENVEVKNKRVLKEPPEEQIMATSRKLKVSNIPHGVSSDALQLLFENEKKSGGGEVKTLDFYTDLATAVIEFENHSVIDRVLEQLPLVFKGQQLKIEIYKEVEVPEQVVEEEDERIDLPKTTVEVRGFSQDTAAEDLEMYFENNKRSGGGPIRTIYFKDNVAMITFESEAVANAVLQKSQKFDGMDLNVKLYVPPPPVPMYTNKLLITGLNEKIEEDFLTNLLEAKGGISPTEILLVEDDVQRKALVTFERPPDLKKLQDACQNKKLEGATLVFSQVPISRCVLVTNLATKTSEDNVHMYFESTKHSGGGSVEKVEMNKEARECLVFFEDLNVLDSVLGREHKLHNSELHVQLFLPCFSKTSNDESKKNLQNPKSASNKTVSKGSKKLTGMDVDDKPCKPVPMYKDKLLITGLNEMITEDCLINFLEARGDVSPTEILYAEDDEMKALVTFESSPDLQKLQDACQKKKLEGATLVISQVPISRCVLVTNLAATTSKDTVQLYFENARRSGGGPVEKVEINKEAGECLVYFEDLKVVDSVLGREHTLDNSEIQLQLFYPFIGKTTSVENREKFQNPDSFVFKVNIHVIAFFRQVPNAKVRLEQELSKTHGRLVIPSENSDTLEIFPTLNAKMEGVKKFAKTWKDTAKQNLEAYMQQLDCSEHHVMPDIWASTVTSLQKVHIPKAEDVIVCADQQQNIIRVVGFKDMVSHVSNGLKQIICDGEKELELKKQRTSDRKTLPQHQLYFLSAIDFPGKVRNICSEVECTIQQEDNSIVFEGILLDIKQAQLHMFETIQTIAKSSMPDYSRSKMELLAMKETCDYIRQRLKENGCMGLWESDGNGVIVYDVCDQKVNEGIQIIKKCLVENTINITPEQSVVINSDAWNTMLADINRQHQGQTLIRALLHNSTIEIAATDQIAGKIIESVHNFIRANALYTKAVTVDIHKIRYLEQWKKPQIDEICKSQQIKLVNTDLSQGVITLQGTQKGLREAEDKMSTLLKQMCCKHKPIEKPGMGKYLFSDKGKELIKDIEKENKCTIDLMNDEDVETSPEEFEMELEKHLQYPVECLSCQMLGGRTMSVFHGDITELDIHVLINPCNQMLDHSGGLAKAVVEKGGPVILSECSQKMNKKLIAGDVVYTKGGNLKCKIVAHGVSPIWQGGSDNEDVYLKEVVLKSLEETDKRRLTSIGIPAIGTGIFGWPKYMATLVIVRTVQEYFHADALVNTTSNKLNLSQGAVSASLLAVGGQQLQDECKKKYPNGIKHGEVAITGAGELRSSYVLHGCLPDWNDDGSTILNMRNFMNNCLSEADQRKLTSIAFPALGTGTLKYPKDVVAREMFNCVSDFLTKNADTSLVDVYFVVFQKDLETFMAFEEEEQKFLKRLSSPSKQYGSAKYQKMRTHGGSQSSSLSEHRIKVVKGKIARQQVWIML</sequence>
<dbReference type="GO" id="GO:0003723">
    <property type="term" value="F:RNA binding"/>
    <property type="evidence" value="ECO:0007669"/>
    <property type="project" value="UniProtKB-UniRule"/>
</dbReference>
<dbReference type="PANTHER" id="PTHR14453">
    <property type="entry name" value="PARP/ZINC FINGER CCCH TYPE DOMAIN CONTAINING PROTEIN"/>
    <property type="match status" value="1"/>
</dbReference>
<evidence type="ECO:0000313" key="10">
    <source>
        <dbReference type="EMBL" id="KAL3863208.1"/>
    </source>
</evidence>
<evidence type="ECO:0000259" key="9">
    <source>
        <dbReference type="PROSITE" id="PS51154"/>
    </source>
</evidence>
<reference evidence="10 11" key="1">
    <citation type="submission" date="2024-11" db="EMBL/GenBank/DDBJ databases">
        <title>Chromosome-level genome assembly of the freshwater bivalve Anodonta woodiana.</title>
        <authorList>
            <person name="Chen X."/>
        </authorList>
    </citation>
    <scope>NUCLEOTIDE SEQUENCE [LARGE SCALE GENOMIC DNA]</scope>
    <source>
        <strain evidence="10">MN2024</strain>
        <tissue evidence="10">Gills</tissue>
    </source>
</reference>
<feature type="compositionally biased region" description="Polar residues" evidence="7">
    <location>
        <begin position="119"/>
        <end position="142"/>
    </location>
</feature>
<keyword evidence="3" id="KW-0808">Transferase</keyword>
<dbReference type="Proteomes" id="UP001634394">
    <property type="component" value="Unassembled WGS sequence"/>
</dbReference>
<evidence type="ECO:0000256" key="2">
    <source>
        <dbReference type="ARBA" id="ARBA00022676"/>
    </source>
</evidence>
<keyword evidence="4" id="KW-0520">NAD</keyword>
<dbReference type="CDD" id="cd12547">
    <property type="entry name" value="RRM1_2_PAR10"/>
    <property type="match status" value="3"/>
</dbReference>
<dbReference type="EMBL" id="JBJQND010000010">
    <property type="protein sequence ID" value="KAL3863208.1"/>
    <property type="molecule type" value="Genomic_DNA"/>
</dbReference>
<feature type="region of interest" description="Disordered" evidence="7">
    <location>
        <begin position="232"/>
        <end position="264"/>
    </location>
</feature>
<keyword evidence="5" id="KW-0539">Nucleus</keyword>
<feature type="domain" description="RRM" evidence="8">
    <location>
        <begin position="746"/>
        <end position="834"/>
    </location>
</feature>
<evidence type="ECO:0000256" key="4">
    <source>
        <dbReference type="ARBA" id="ARBA00023027"/>
    </source>
</evidence>
<dbReference type="InterPro" id="IPR035979">
    <property type="entry name" value="RBD_domain_sf"/>
</dbReference>
<dbReference type="CDD" id="cd02907">
    <property type="entry name" value="Macro_Af1521_BAL-like"/>
    <property type="match status" value="1"/>
</dbReference>
<dbReference type="InterPro" id="IPR052056">
    <property type="entry name" value="Mono-ARTD/PARP"/>
</dbReference>
<dbReference type="GO" id="GO:0016757">
    <property type="term" value="F:glycosyltransferase activity"/>
    <property type="evidence" value="ECO:0007669"/>
    <property type="project" value="UniProtKB-KW"/>
</dbReference>
<organism evidence="10 11">
    <name type="scientific">Sinanodonta woodiana</name>
    <name type="common">Chinese pond mussel</name>
    <name type="synonym">Anodonta woodiana</name>
    <dbReference type="NCBI Taxonomy" id="1069815"/>
    <lineage>
        <taxon>Eukaryota</taxon>
        <taxon>Metazoa</taxon>
        <taxon>Spiralia</taxon>
        <taxon>Lophotrochozoa</taxon>
        <taxon>Mollusca</taxon>
        <taxon>Bivalvia</taxon>
        <taxon>Autobranchia</taxon>
        <taxon>Heteroconchia</taxon>
        <taxon>Palaeoheterodonta</taxon>
        <taxon>Unionida</taxon>
        <taxon>Unionoidea</taxon>
        <taxon>Unionidae</taxon>
        <taxon>Unioninae</taxon>
        <taxon>Sinanodonta</taxon>
    </lineage>
</organism>
<feature type="domain" description="Macro" evidence="9">
    <location>
        <begin position="1514"/>
        <end position="1636"/>
    </location>
</feature>
<dbReference type="Pfam" id="PF23084">
    <property type="entry name" value="KH_PARP14_1"/>
    <property type="match status" value="1"/>
</dbReference>
<comment type="subcellular location">
    <subcellularLocation>
        <location evidence="1">Nucleus</location>
    </subcellularLocation>
</comment>
<evidence type="ECO:0000313" key="11">
    <source>
        <dbReference type="Proteomes" id="UP001634394"/>
    </source>
</evidence>
<feature type="compositionally biased region" description="Basic and acidic residues" evidence="7">
    <location>
        <begin position="233"/>
        <end position="246"/>
    </location>
</feature>
<dbReference type="SUPFAM" id="SSF52949">
    <property type="entry name" value="Macro domain-like"/>
    <property type="match status" value="2"/>
</dbReference>
<evidence type="ECO:0000259" key="8">
    <source>
        <dbReference type="PROSITE" id="PS50102"/>
    </source>
</evidence>
<dbReference type="Pfam" id="PF23085">
    <property type="entry name" value="RRM_PARP14_3"/>
    <property type="match status" value="4"/>
</dbReference>
<dbReference type="GO" id="GO:0005634">
    <property type="term" value="C:nucleus"/>
    <property type="evidence" value="ECO:0007669"/>
    <property type="project" value="UniProtKB-SubCell"/>
</dbReference>
<dbReference type="PROSITE" id="PS51154">
    <property type="entry name" value="MACRO"/>
    <property type="match status" value="2"/>
</dbReference>
<dbReference type="PROSITE" id="PS50102">
    <property type="entry name" value="RRM"/>
    <property type="match status" value="3"/>
</dbReference>
<evidence type="ECO:0000256" key="6">
    <source>
        <dbReference type="PROSITE-ProRule" id="PRU00176"/>
    </source>
</evidence>
<keyword evidence="2" id="KW-0328">Glycosyltransferase</keyword>
<keyword evidence="6" id="KW-0694">RNA-binding</keyword>
<dbReference type="InterPro" id="IPR002589">
    <property type="entry name" value="Macro_dom"/>
</dbReference>
<evidence type="ECO:0000256" key="1">
    <source>
        <dbReference type="ARBA" id="ARBA00004123"/>
    </source>
</evidence>